<dbReference type="EMBL" id="AEYH02001189">
    <property type="protein sequence ID" value="KFG52127.1"/>
    <property type="molecule type" value="Genomic_DNA"/>
</dbReference>
<dbReference type="Proteomes" id="UP000028838">
    <property type="component" value="Unassembled WGS sequence"/>
</dbReference>
<feature type="compositionally biased region" description="Low complexity" evidence="1">
    <location>
        <begin position="224"/>
        <end position="238"/>
    </location>
</feature>
<feature type="region of interest" description="Disordered" evidence="1">
    <location>
        <begin position="167"/>
        <end position="268"/>
    </location>
</feature>
<feature type="region of interest" description="Disordered" evidence="1">
    <location>
        <begin position="327"/>
        <end position="351"/>
    </location>
</feature>
<evidence type="ECO:0008006" key="4">
    <source>
        <dbReference type="Google" id="ProtNLM"/>
    </source>
</evidence>
<comment type="caution">
    <text evidence="2">The sequence shown here is derived from an EMBL/GenBank/DDBJ whole genome shotgun (WGS) entry which is preliminary data.</text>
</comment>
<organism evidence="2 3">
    <name type="scientific">Toxoplasma gondii FOU</name>
    <dbReference type="NCBI Taxonomy" id="943167"/>
    <lineage>
        <taxon>Eukaryota</taxon>
        <taxon>Sar</taxon>
        <taxon>Alveolata</taxon>
        <taxon>Apicomplexa</taxon>
        <taxon>Conoidasida</taxon>
        <taxon>Coccidia</taxon>
        <taxon>Eucoccidiorida</taxon>
        <taxon>Eimeriorina</taxon>
        <taxon>Sarcocystidae</taxon>
        <taxon>Toxoplasma</taxon>
    </lineage>
</organism>
<feature type="compositionally biased region" description="Basic and acidic residues" evidence="1">
    <location>
        <begin position="167"/>
        <end position="177"/>
    </location>
</feature>
<protein>
    <recommendedName>
        <fullName evidence="4">B-block-binding subunit of tfiiic protein</fullName>
    </recommendedName>
</protein>
<name>A0A086L659_TOXGO</name>
<accession>A0A086L659</accession>
<feature type="compositionally biased region" description="Basic and acidic residues" evidence="1">
    <location>
        <begin position="241"/>
        <end position="250"/>
    </location>
</feature>
<dbReference type="AlphaFoldDB" id="A0A086L659"/>
<feature type="compositionally biased region" description="Basic residues" evidence="1">
    <location>
        <begin position="329"/>
        <end position="344"/>
    </location>
</feature>
<proteinExistence type="predicted"/>
<gene>
    <name evidence="2" type="ORF">TGFOU_404300</name>
</gene>
<dbReference type="VEuPathDB" id="ToxoDB:TGFOU_404300"/>
<evidence type="ECO:0000313" key="2">
    <source>
        <dbReference type="EMBL" id="KFG52127.1"/>
    </source>
</evidence>
<evidence type="ECO:0000256" key="1">
    <source>
        <dbReference type="SAM" id="MobiDB-lite"/>
    </source>
</evidence>
<feature type="compositionally biased region" description="Acidic residues" evidence="1">
    <location>
        <begin position="258"/>
        <end position="268"/>
    </location>
</feature>
<reference evidence="2 3" key="1">
    <citation type="submission" date="2014-07" db="EMBL/GenBank/DDBJ databases">
        <authorList>
            <person name="Sibley D."/>
            <person name="Venepally P."/>
            <person name="Karamycheva S."/>
            <person name="Hadjithomas M."/>
            <person name="Khan A."/>
            <person name="Brunk B."/>
            <person name="Roos D."/>
            <person name="Caler E."/>
            <person name="Lorenzi H."/>
        </authorList>
    </citation>
    <scope>NUCLEOTIDE SEQUENCE [LARGE SCALE GENOMIC DNA]</scope>
    <source>
        <strain evidence="2 3">FOU</strain>
    </source>
</reference>
<evidence type="ECO:0000313" key="3">
    <source>
        <dbReference type="Proteomes" id="UP000028838"/>
    </source>
</evidence>
<sequence length="351" mass="39144">MPPKTVFHHLKPLYRQALVTHMQLPLPASARPSACARGPANLTMSALLWHYRFFDFPRLPSQVQATVSLHHLLPLEHQVVEMLQRAPTHVMLESEVHAFCLEAFTTSERFALASFTAKQFRRLYQKLRGELMRAGRVRRLRAWCPQTQKFEKCLCLASAFSHSSLQAKEENPTRFCDDQAAGGEATRQGPAQGETEGRTREDEDSNSRSSMALSKVKQEPGATLASSTLSSSSVSPSLRGEGNKAPHKQGDILAADSTEGDDPRGDEDEAYEDEMICSMLAWELPLADQVVMLLEASGAAGLLSIQVARYIGTDNKRAGKIFAVSWKREPRHSRKHSKPIHRQHSHPDDTK</sequence>